<dbReference type="InterPro" id="IPR050131">
    <property type="entry name" value="Peptidase_S8_subtilisin-like"/>
</dbReference>
<dbReference type="SUPFAM" id="SSF52743">
    <property type="entry name" value="Subtilisin-like"/>
    <property type="match status" value="1"/>
</dbReference>
<dbReference type="Gene3D" id="2.60.120.200">
    <property type="match status" value="1"/>
</dbReference>
<dbReference type="Gene3D" id="2.120.10.80">
    <property type="entry name" value="Kelch-type beta propeller"/>
    <property type="match status" value="2"/>
</dbReference>
<dbReference type="SMART" id="SM00612">
    <property type="entry name" value="Kelch"/>
    <property type="match status" value="5"/>
</dbReference>
<dbReference type="SUPFAM" id="SSF49464">
    <property type="entry name" value="Carboxypeptidase regulatory domain-like"/>
    <property type="match status" value="2"/>
</dbReference>
<dbReference type="RefSeq" id="WP_377574767.1">
    <property type="nucleotide sequence ID" value="NZ_JBHTMP010000046.1"/>
</dbReference>
<dbReference type="Proteomes" id="UP001597260">
    <property type="component" value="Unassembled WGS sequence"/>
</dbReference>
<dbReference type="Gene3D" id="2.60.40.1120">
    <property type="entry name" value="Carboxypeptidase-like, regulatory domain"/>
    <property type="match status" value="4"/>
</dbReference>
<evidence type="ECO:0000313" key="9">
    <source>
        <dbReference type="Proteomes" id="UP001597260"/>
    </source>
</evidence>
<evidence type="ECO:0000256" key="6">
    <source>
        <dbReference type="SAM" id="SignalP"/>
    </source>
</evidence>
<dbReference type="InterPro" id="IPR000209">
    <property type="entry name" value="Peptidase_S8/S53_dom"/>
</dbReference>
<dbReference type="Gene3D" id="3.40.50.200">
    <property type="entry name" value="Peptidase S8/S53 domain"/>
    <property type="match status" value="1"/>
</dbReference>
<evidence type="ECO:0000313" key="8">
    <source>
        <dbReference type="EMBL" id="MFD1324323.1"/>
    </source>
</evidence>
<dbReference type="EMBL" id="JBHTMP010000046">
    <property type="protein sequence ID" value="MFD1324323.1"/>
    <property type="molecule type" value="Genomic_DNA"/>
</dbReference>
<comment type="similarity">
    <text evidence="1 5">Belongs to the peptidase S8 family.</text>
</comment>
<dbReference type="Pfam" id="PF13620">
    <property type="entry name" value="CarboxypepD_reg"/>
    <property type="match status" value="1"/>
</dbReference>
<keyword evidence="9" id="KW-1185">Reference proteome</keyword>
<dbReference type="PROSITE" id="PS00138">
    <property type="entry name" value="SUBTILASE_SER"/>
    <property type="match status" value="1"/>
</dbReference>
<evidence type="ECO:0000256" key="2">
    <source>
        <dbReference type="ARBA" id="ARBA00022670"/>
    </source>
</evidence>
<keyword evidence="3 5" id="KW-0378">Hydrolase</keyword>
<dbReference type="CDD" id="cd07481">
    <property type="entry name" value="Peptidases_S8_BacillopeptidaseF-like"/>
    <property type="match status" value="1"/>
</dbReference>
<feature type="signal peptide" evidence="6">
    <location>
        <begin position="1"/>
        <end position="38"/>
    </location>
</feature>
<evidence type="ECO:0000259" key="7">
    <source>
        <dbReference type="Pfam" id="PF00082"/>
    </source>
</evidence>
<feature type="active site" description="Charge relay system" evidence="5">
    <location>
        <position position="417"/>
    </location>
</feature>
<name>A0ABW3YNR6_9ACTN</name>
<reference evidence="9" key="1">
    <citation type="journal article" date="2019" name="Int. J. Syst. Evol. Microbiol.">
        <title>The Global Catalogue of Microorganisms (GCM) 10K type strain sequencing project: providing services to taxonomists for standard genome sequencing and annotation.</title>
        <authorList>
            <consortium name="The Broad Institute Genomics Platform"/>
            <consortium name="The Broad Institute Genome Sequencing Center for Infectious Disease"/>
            <person name="Wu L."/>
            <person name="Ma J."/>
        </authorList>
    </citation>
    <scope>NUCLEOTIDE SEQUENCE [LARGE SCALE GENOMIC DNA]</scope>
    <source>
        <strain evidence="9">JCM 31037</strain>
    </source>
</reference>
<dbReference type="InterPro" id="IPR008969">
    <property type="entry name" value="CarboxyPept-like_regulatory"/>
</dbReference>
<feature type="active site" description="Charge relay system" evidence="5">
    <location>
        <position position="197"/>
    </location>
</feature>
<accession>A0ABW3YNR6</accession>
<dbReference type="NCBIfam" id="NF038128">
    <property type="entry name" value="choice_anch_J"/>
    <property type="match status" value="1"/>
</dbReference>
<dbReference type="SUPFAM" id="SSF117281">
    <property type="entry name" value="Kelch motif"/>
    <property type="match status" value="1"/>
</dbReference>
<feature type="active site" description="Charge relay system" evidence="5">
    <location>
        <position position="244"/>
    </location>
</feature>
<dbReference type="InterPro" id="IPR015500">
    <property type="entry name" value="Peptidase_S8_subtilisin-rel"/>
</dbReference>
<evidence type="ECO:0000256" key="4">
    <source>
        <dbReference type="ARBA" id="ARBA00022825"/>
    </source>
</evidence>
<dbReference type="Pfam" id="PF00082">
    <property type="entry name" value="Peptidase_S8"/>
    <property type="match status" value="1"/>
</dbReference>
<feature type="domain" description="Peptidase S8/S53" evidence="7">
    <location>
        <begin position="188"/>
        <end position="455"/>
    </location>
</feature>
<evidence type="ECO:0000256" key="5">
    <source>
        <dbReference type="PROSITE-ProRule" id="PRU01240"/>
    </source>
</evidence>
<protein>
    <submittedName>
        <fullName evidence="8">S8 family serine peptidase</fullName>
    </submittedName>
</protein>
<sequence length="1461" mass="150555">MSRRQRSWSANRSRLWRPLAVAAAVVLGITAQPAVATAAEPDAPVSSQLLAELGTKGTTGFMVYFRERGDLSKAAKKTDDDARATEVFQQLTSTATRSQQGLRAELDERKAKYTPYWIANAMRVEGDKALVDEIAARPEVERIEHVRSYKLIKPQPAEASTRSGVDVPEWGLVNIEAPRVWSEFGVRGEGVVVANIDSGVDYQHPALVGKYRGNLGNGTFDHNYNWFDPAGICSGDAPCDNNDHGTHTMGTMVGDDGGANQVGVAPAAKWIAAKGCETNSCSESSLLASGQWVLAPTDLNGQNPRPDLHADIVNNSWGGGQNDLWYQQTVAAWRAAGIFPSFSAGNDGPGCGSAENPGDYPNSYAAGAYDVSNNIASFSGRGASTLDGSIKPNIAAPGVNVRSSVPGNGYAAFNGTSMAAPHVSGTVALIWSAAPSLRGDVVATETLLDDTATDVNALTCGGTVDDNNVFGEGRLNAYQAVNNAPRGPVGQITGAVTNAAGGAAIAGATVTVDTRSATTGADGRYRLTVPAGEHEVIASAYGYATQTVTVTVTEGTAVTQNFPLVASPTVTVSGKVTDGSGHGWPLYAKIEVAGRPGGPVYTNPATGQYSFTVPGNSTYKMTTTANYPGYQTVVTDLTVAAAAKTANVAMPIDPGCTAAGYSAGLSDPLLSETFDGTDTPAGWSVVNRTSGGGWGFQDIGNRGNLTGGSGGFAIIDSDKLGSGKTQDTDLITPALDLTGVNAPVLRFNSDFRALSSPADIDVTVDGGATWTNVWNQTASRRGPVLEEVPLTAAAGAASVQVRFRYKGSYAWWWEVDNVQVVNRLCTPIPGGLLTGFTTDKNTGAALNGVVVSSVDAPADKGTSVATPDDPNIGDGFYWLFSSQVGAHSFTATKAPYQATTKSATIVANATRKADFALKAGRLTVSTATVESHQPYGSTRSTKVTIKNTGSAPANVEMLERNGPFGPLLLQQGSPLVEHTVKGISKAQNGVAYGAAGNVAQAAPQVDDAWTRVADLPAAVFDNAAVTLDGKVYSIGGGSGTGNEKKIWVFDPAANAWTALPDMPSARAKPSAAAVNGKIYVLGGWASGGTPVATVDVFDPAAGTWSTLSGVTNPSPASAAGTAVVNGKIYLTGGCLDGNCTDSNKLVVFDPAAGSFSTGANYPHAVSWIACGGIGDNVYCAGGTGETEYTDGYVYSPASDGWTALPTMPAELWGSQYAAAGGLLVLAGGVTAGSTAVSNRTLAYDPAAGSWLELPNAQFSRYRGAAACGAYKIGGSPSSFVGSKETELLGGLEMCDAAGDVAWLSTTPTTFTLAPGASKTVTVSLAATAENGIAQPGAYTAELGVKSDSPYQAPAVSVKMNVQPLASWGKIQGTVVGQTCAGDRVAVKATVRLNNNSGGYTLTADAQGKYGYWVPKGSYEVIVAKDGWIPEVQRLQLDAGFVSTVDFVLDPVVACDSRVGGI</sequence>
<proteinExistence type="inferred from homology"/>
<dbReference type="SUPFAM" id="SSF49452">
    <property type="entry name" value="Starch-binding domain-like"/>
    <property type="match status" value="1"/>
</dbReference>
<dbReference type="PANTHER" id="PTHR43806:SF11">
    <property type="entry name" value="CEREVISIN-RELATED"/>
    <property type="match status" value="1"/>
</dbReference>
<keyword evidence="2 5" id="KW-0645">Protease</keyword>
<dbReference type="InterPro" id="IPR036852">
    <property type="entry name" value="Peptidase_S8/S53_dom_sf"/>
</dbReference>
<evidence type="ECO:0000256" key="3">
    <source>
        <dbReference type="ARBA" id="ARBA00022801"/>
    </source>
</evidence>
<dbReference type="InterPro" id="IPR013784">
    <property type="entry name" value="Carb-bd-like_fold"/>
</dbReference>
<dbReference type="Pfam" id="PF24681">
    <property type="entry name" value="Kelch_KLHDC2_KLHL20_DRC7"/>
    <property type="match status" value="1"/>
</dbReference>
<organism evidence="8 9">
    <name type="scientific">Micromonospora sonneratiae</name>
    <dbReference type="NCBI Taxonomy" id="1184706"/>
    <lineage>
        <taxon>Bacteria</taxon>
        <taxon>Bacillati</taxon>
        <taxon>Actinomycetota</taxon>
        <taxon>Actinomycetes</taxon>
        <taxon>Micromonosporales</taxon>
        <taxon>Micromonosporaceae</taxon>
        <taxon>Micromonospora</taxon>
    </lineage>
</organism>
<gene>
    <name evidence="8" type="ORF">ACFQ4H_24870</name>
</gene>
<dbReference type="InterPro" id="IPR033857">
    <property type="entry name" value="Bacillopeptidase_F"/>
</dbReference>
<dbReference type="PROSITE" id="PS51892">
    <property type="entry name" value="SUBTILASE"/>
    <property type="match status" value="1"/>
</dbReference>
<dbReference type="PANTHER" id="PTHR43806">
    <property type="entry name" value="PEPTIDASE S8"/>
    <property type="match status" value="1"/>
</dbReference>
<keyword evidence="4 5" id="KW-0720">Serine protease</keyword>
<dbReference type="InterPro" id="IPR015915">
    <property type="entry name" value="Kelch-typ_b-propeller"/>
</dbReference>
<dbReference type="InterPro" id="IPR023828">
    <property type="entry name" value="Peptidase_S8_Ser-AS"/>
</dbReference>
<dbReference type="PRINTS" id="PR00723">
    <property type="entry name" value="SUBTILISIN"/>
</dbReference>
<comment type="caution">
    <text evidence="8">The sequence shown here is derived from an EMBL/GenBank/DDBJ whole genome shotgun (WGS) entry which is preliminary data.</text>
</comment>
<keyword evidence="6" id="KW-0732">Signal</keyword>
<evidence type="ECO:0000256" key="1">
    <source>
        <dbReference type="ARBA" id="ARBA00011073"/>
    </source>
</evidence>
<feature type="chain" id="PRO_5046597373" evidence="6">
    <location>
        <begin position="39"/>
        <end position="1461"/>
    </location>
</feature>
<dbReference type="InterPro" id="IPR006652">
    <property type="entry name" value="Kelch_1"/>
</dbReference>